<feature type="region of interest" description="Disordered" evidence="1">
    <location>
        <begin position="46"/>
        <end position="130"/>
    </location>
</feature>
<evidence type="ECO:0000256" key="1">
    <source>
        <dbReference type="SAM" id="MobiDB-lite"/>
    </source>
</evidence>
<proteinExistence type="predicted"/>
<keyword evidence="3" id="KW-1185">Reference proteome</keyword>
<protein>
    <submittedName>
        <fullName evidence="2">Uncharacterized protein</fullName>
    </submittedName>
</protein>
<sequence>MGDPMPDNNITQPQPSTTQASQRNKTSYAIAVSTSADNAVRNLFKENGEGWRTRRRKKNKNQTLKEITTSLDTTQHINEEPQSMEEQEQEQTLWNKLKVSSSSEEEMIPPTLPVNRNEKRPPKKKNKNIQ</sequence>
<evidence type="ECO:0000313" key="2">
    <source>
        <dbReference type="EMBL" id="KAL3867378.1"/>
    </source>
</evidence>
<feature type="compositionally biased region" description="Basic residues" evidence="1">
    <location>
        <begin position="121"/>
        <end position="130"/>
    </location>
</feature>
<evidence type="ECO:0000313" key="3">
    <source>
        <dbReference type="Proteomes" id="UP001634394"/>
    </source>
</evidence>
<dbReference type="AlphaFoldDB" id="A0ABD3W2D6"/>
<dbReference type="EMBL" id="JBJQND010000009">
    <property type="protein sequence ID" value="KAL3867378.1"/>
    <property type="molecule type" value="Genomic_DNA"/>
</dbReference>
<reference evidence="2 3" key="1">
    <citation type="submission" date="2024-11" db="EMBL/GenBank/DDBJ databases">
        <title>Chromosome-level genome assembly of the freshwater bivalve Anodonta woodiana.</title>
        <authorList>
            <person name="Chen X."/>
        </authorList>
    </citation>
    <scope>NUCLEOTIDE SEQUENCE [LARGE SCALE GENOMIC DNA]</scope>
    <source>
        <strain evidence="2">MN2024</strain>
        <tissue evidence="2">Gills</tissue>
    </source>
</reference>
<accession>A0ABD3W2D6</accession>
<comment type="caution">
    <text evidence="2">The sequence shown here is derived from an EMBL/GenBank/DDBJ whole genome shotgun (WGS) entry which is preliminary data.</text>
</comment>
<feature type="compositionally biased region" description="Low complexity" evidence="1">
    <location>
        <begin position="11"/>
        <end position="22"/>
    </location>
</feature>
<feature type="region of interest" description="Disordered" evidence="1">
    <location>
        <begin position="1"/>
        <end position="26"/>
    </location>
</feature>
<name>A0ABD3W2D6_SINWO</name>
<feature type="compositionally biased region" description="Polar residues" evidence="1">
    <location>
        <begin position="62"/>
        <end position="76"/>
    </location>
</feature>
<gene>
    <name evidence="2" type="ORF">ACJMK2_044586</name>
</gene>
<organism evidence="2 3">
    <name type="scientific">Sinanodonta woodiana</name>
    <name type="common">Chinese pond mussel</name>
    <name type="synonym">Anodonta woodiana</name>
    <dbReference type="NCBI Taxonomy" id="1069815"/>
    <lineage>
        <taxon>Eukaryota</taxon>
        <taxon>Metazoa</taxon>
        <taxon>Spiralia</taxon>
        <taxon>Lophotrochozoa</taxon>
        <taxon>Mollusca</taxon>
        <taxon>Bivalvia</taxon>
        <taxon>Autobranchia</taxon>
        <taxon>Heteroconchia</taxon>
        <taxon>Palaeoheterodonta</taxon>
        <taxon>Unionida</taxon>
        <taxon>Unionoidea</taxon>
        <taxon>Unionidae</taxon>
        <taxon>Unioninae</taxon>
        <taxon>Sinanodonta</taxon>
    </lineage>
</organism>
<feature type="compositionally biased region" description="Polar residues" evidence="1">
    <location>
        <begin position="92"/>
        <end position="102"/>
    </location>
</feature>
<dbReference type="Proteomes" id="UP001634394">
    <property type="component" value="Unassembled WGS sequence"/>
</dbReference>